<dbReference type="InterPro" id="IPR012340">
    <property type="entry name" value="NA-bd_OB-fold"/>
</dbReference>
<name>A0A9J6PAK5_9PROT</name>
<dbReference type="InterPro" id="IPR022002">
    <property type="entry name" value="ChsH2_Znr"/>
</dbReference>
<dbReference type="Gene3D" id="6.10.30.10">
    <property type="match status" value="1"/>
</dbReference>
<dbReference type="InterPro" id="IPR002878">
    <property type="entry name" value="ChsH2_C"/>
</dbReference>
<dbReference type="Pfam" id="PF12172">
    <property type="entry name" value="zf-ChsH2"/>
    <property type="match status" value="1"/>
</dbReference>
<dbReference type="AlphaFoldDB" id="A0A9J6PAK5"/>
<proteinExistence type="predicted"/>
<comment type="caution">
    <text evidence="3">The sequence shown here is derived from an EMBL/GenBank/DDBJ whole genome shotgun (WGS) entry which is preliminary data.</text>
</comment>
<sequence length="142" mass="15628">MGYDKPLPSPDPETRPFWDGCREGLLLIQKCSDCGQVRFPPTSYCPHCRSGAFDWIRASGRGRVFSWIVVRHPVPREVYAGDVPYVVALVTLDEGVRMVANIRGLEPEDVAADMRVEAMFDAVTPEITLPFFVPAAGSSGGE</sequence>
<evidence type="ECO:0000259" key="2">
    <source>
        <dbReference type="Pfam" id="PF12172"/>
    </source>
</evidence>
<dbReference type="EMBL" id="JAMZFT010000002">
    <property type="protein sequence ID" value="MCP1337116.1"/>
    <property type="molecule type" value="Genomic_DNA"/>
</dbReference>
<dbReference type="InterPro" id="IPR052513">
    <property type="entry name" value="Thioester_dehydratase-like"/>
</dbReference>
<evidence type="ECO:0000259" key="1">
    <source>
        <dbReference type="Pfam" id="PF01796"/>
    </source>
</evidence>
<dbReference type="Pfam" id="PF01796">
    <property type="entry name" value="OB_ChsH2_C"/>
    <property type="match status" value="1"/>
</dbReference>
<accession>A0A9J6PAK5</accession>
<gene>
    <name evidence="3" type="ORF">NJQ99_11890</name>
</gene>
<organism evidence="3 4">
    <name type="scientific">Futiania mangrovi</name>
    <dbReference type="NCBI Taxonomy" id="2959716"/>
    <lineage>
        <taxon>Bacteria</taxon>
        <taxon>Pseudomonadati</taxon>
        <taxon>Pseudomonadota</taxon>
        <taxon>Alphaproteobacteria</taxon>
        <taxon>Futianiales</taxon>
        <taxon>Futianiaceae</taxon>
        <taxon>Futiania</taxon>
    </lineage>
</organism>
<evidence type="ECO:0000313" key="4">
    <source>
        <dbReference type="Proteomes" id="UP001055804"/>
    </source>
</evidence>
<feature type="domain" description="ChsH2 C-terminal OB-fold" evidence="1">
    <location>
        <begin position="55"/>
        <end position="120"/>
    </location>
</feature>
<reference evidence="3" key="1">
    <citation type="submission" date="2022-06" db="EMBL/GenBank/DDBJ databases">
        <title>Isolation and Genomics of Futiania mangrovii gen. nov., sp. nov., a Rare and Metabolically-versatile member in the Class Alphaproteobacteria.</title>
        <authorList>
            <person name="Liu L."/>
            <person name="Huang W.-C."/>
            <person name="Pan J."/>
            <person name="Li J."/>
            <person name="Huang Y."/>
            <person name="Du H."/>
            <person name="Liu Y."/>
            <person name="Li M."/>
        </authorList>
    </citation>
    <scope>NUCLEOTIDE SEQUENCE</scope>
    <source>
        <strain evidence="3">FT118</strain>
    </source>
</reference>
<dbReference type="PANTHER" id="PTHR34075:SF5">
    <property type="entry name" value="BLR3430 PROTEIN"/>
    <property type="match status" value="1"/>
</dbReference>
<dbReference type="RefSeq" id="WP_269333050.1">
    <property type="nucleotide sequence ID" value="NZ_JAMZFT010000002.1"/>
</dbReference>
<dbReference type="PANTHER" id="PTHR34075">
    <property type="entry name" value="BLR3430 PROTEIN"/>
    <property type="match status" value="1"/>
</dbReference>
<dbReference type="Proteomes" id="UP001055804">
    <property type="component" value="Unassembled WGS sequence"/>
</dbReference>
<dbReference type="SUPFAM" id="SSF50249">
    <property type="entry name" value="Nucleic acid-binding proteins"/>
    <property type="match status" value="1"/>
</dbReference>
<evidence type="ECO:0000313" key="3">
    <source>
        <dbReference type="EMBL" id="MCP1337116.1"/>
    </source>
</evidence>
<feature type="domain" description="ChsH2 rubredoxin-like zinc ribbon" evidence="2">
    <location>
        <begin position="18"/>
        <end position="54"/>
    </location>
</feature>
<protein>
    <submittedName>
        <fullName evidence="3">Zn-ribbon domain-containing OB-fold protein</fullName>
    </submittedName>
</protein>
<keyword evidence="4" id="KW-1185">Reference proteome</keyword>